<sequence length="187" mass="20129">MNFLRLCLAVAVLVGFAGTSRGAVPVPQVVTAQVLAADSLSNHTVALLARGQVTEAIEYWALTTGKDAPAWLLAIRTAFDASKQVAGACQGVAQTIHVAFTRLGGRPEFVELRTVSARDFPYMLFKMPNGRESMMTETGYHVVVRMNGRAYDAYTGATGLPWAEYMSRLGARSDITQTVVESVTGAR</sequence>
<evidence type="ECO:0000256" key="1">
    <source>
        <dbReference type="SAM" id="SignalP"/>
    </source>
</evidence>
<dbReference type="Proteomes" id="UP000217289">
    <property type="component" value="Chromosome"/>
</dbReference>
<dbReference type="AlphaFoldDB" id="A0A250IFA1"/>
<evidence type="ECO:0000313" key="2">
    <source>
        <dbReference type="EMBL" id="ATB29918.1"/>
    </source>
</evidence>
<keyword evidence="1" id="KW-0732">Signal</keyword>
<accession>A0A250IFA1</accession>
<dbReference type="EMBL" id="CP022163">
    <property type="protein sequence ID" value="ATB29918.1"/>
    <property type="molecule type" value="Genomic_DNA"/>
</dbReference>
<feature type="chain" id="PRO_5012874319" description="Lipoprotein" evidence="1">
    <location>
        <begin position="23"/>
        <end position="187"/>
    </location>
</feature>
<protein>
    <recommendedName>
        <fullName evidence="4">Lipoprotein</fullName>
    </recommendedName>
</protein>
<keyword evidence="3" id="KW-1185">Reference proteome</keyword>
<proteinExistence type="predicted"/>
<reference evidence="2 3" key="1">
    <citation type="submission" date="2017-06" db="EMBL/GenBank/DDBJ databases">
        <authorList>
            <person name="Kim H.J."/>
            <person name="Triplett B.A."/>
        </authorList>
    </citation>
    <scope>NUCLEOTIDE SEQUENCE [LARGE SCALE GENOMIC DNA]</scope>
    <source>
        <strain evidence="2 3">DSM 14713</strain>
    </source>
</reference>
<evidence type="ECO:0000313" key="3">
    <source>
        <dbReference type="Proteomes" id="UP000217289"/>
    </source>
</evidence>
<name>A0A250IFA1_9BACT</name>
<evidence type="ECO:0008006" key="4">
    <source>
        <dbReference type="Google" id="ProtNLM"/>
    </source>
</evidence>
<dbReference type="KEGG" id="mbd:MEBOL_003373"/>
<gene>
    <name evidence="2" type="ORF">MEBOL_003373</name>
</gene>
<feature type="signal peptide" evidence="1">
    <location>
        <begin position="1"/>
        <end position="22"/>
    </location>
</feature>
<organism evidence="2 3">
    <name type="scientific">Melittangium boletus DSM 14713</name>
    <dbReference type="NCBI Taxonomy" id="1294270"/>
    <lineage>
        <taxon>Bacteria</taxon>
        <taxon>Pseudomonadati</taxon>
        <taxon>Myxococcota</taxon>
        <taxon>Myxococcia</taxon>
        <taxon>Myxococcales</taxon>
        <taxon>Cystobacterineae</taxon>
        <taxon>Archangiaceae</taxon>
        <taxon>Melittangium</taxon>
    </lineage>
</organism>